<gene>
    <name evidence="1" type="ORF">GALL_89250</name>
</gene>
<organism evidence="1">
    <name type="scientific">mine drainage metagenome</name>
    <dbReference type="NCBI Taxonomy" id="410659"/>
    <lineage>
        <taxon>unclassified sequences</taxon>
        <taxon>metagenomes</taxon>
        <taxon>ecological metagenomes</taxon>
    </lineage>
</organism>
<reference evidence="1" key="1">
    <citation type="submission" date="2016-10" db="EMBL/GenBank/DDBJ databases">
        <title>Sequence of Gallionella enrichment culture.</title>
        <authorList>
            <person name="Poehlein A."/>
            <person name="Muehling M."/>
            <person name="Daniel R."/>
        </authorList>
    </citation>
    <scope>NUCLEOTIDE SEQUENCE</scope>
</reference>
<sequence>MKKIVLSLAGVMAAVAFAPEASALPVFARQTGMACSACHFQHFPLLNSFGRAFKAAGFTMVGAQGKIEGDRLSIPDTLNMAFLGSMGYVKSNQTADNTGVTKNPGNGGVYLPGIAGEASLFVGGRVSDFAGFLSEITLSGAAAIDSGKLAILPEIGSSGIHAGVIPFATNGQGASYGFEYLNTGANAVHSITNTVGNALGGTGDEFVNAVSAQQYIHTATAADGLAAVVNSDMGFVNITKYNQSGMATGQQASLGSTYARVVGLFDLAGWDSALGFQSWSGSSLNDGGVGTAVMMQSKAWAIDGQMQGTLGDMPTGFYFSYANAPAEIGNVVANNFNNTLNGGGQLTRSSLNIDAEIGVIPEVLTLGAAIRRAKSGTDVGFATTGVNNGNNASDNAFFLTATYKFAQNMLGRLSYVKQSGDYWTLVNQGAGTNAAATGDTTYAANLYFLF</sequence>
<protein>
    <submittedName>
        <fullName evidence="1">Uncharacterized protein</fullName>
    </submittedName>
</protein>
<dbReference type="AlphaFoldDB" id="A0A1J5SLV9"/>
<evidence type="ECO:0000313" key="1">
    <source>
        <dbReference type="EMBL" id="OIR08931.1"/>
    </source>
</evidence>
<dbReference type="EMBL" id="MLJW01000029">
    <property type="protein sequence ID" value="OIR08931.1"/>
    <property type="molecule type" value="Genomic_DNA"/>
</dbReference>
<accession>A0A1J5SLV9</accession>
<name>A0A1J5SLV9_9ZZZZ</name>
<comment type="caution">
    <text evidence="1">The sequence shown here is derived from an EMBL/GenBank/DDBJ whole genome shotgun (WGS) entry which is preliminary data.</text>
</comment>
<proteinExistence type="predicted"/>